<keyword evidence="7" id="KW-1185">Reference proteome</keyword>
<name>A0A3Q3DCR6_HIPCM</name>
<dbReference type="Gene3D" id="1.20.5.400">
    <property type="match status" value="1"/>
</dbReference>
<evidence type="ECO:0000259" key="5">
    <source>
        <dbReference type="PROSITE" id="PS50041"/>
    </source>
</evidence>
<dbReference type="InterPro" id="IPR050111">
    <property type="entry name" value="C-type_lectin/snaclec_domain"/>
</dbReference>
<keyword evidence="1" id="KW-0430">Lectin</keyword>
<accession>A0A3Q3DCR6</accession>
<dbReference type="InterPro" id="IPR016186">
    <property type="entry name" value="C-type_lectin-like/link_sf"/>
</dbReference>
<dbReference type="Ensembl" id="ENSHCOT00000014609.1">
    <property type="protein sequence ID" value="ENSHCOP00000008689.1"/>
    <property type="gene ID" value="ENSHCOG00000010989.1"/>
</dbReference>
<keyword evidence="3" id="KW-0175">Coiled coil</keyword>
<reference evidence="6" key="1">
    <citation type="submission" date="2025-08" db="UniProtKB">
        <authorList>
            <consortium name="Ensembl"/>
        </authorList>
    </citation>
    <scope>IDENTIFICATION</scope>
</reference>
<evidence type="ECO:0000256" key="4">
    <source>
        <dbReference type="SAM" id="Phobius"/>
    </source>
</evidence>
<keyword evidence="2" id="KW-1015">Disulfide bond</keyword>
<dbReference type="PROSITE" id="PS50041">
    <property type="entry name" value="C_TYPE_LECTIN_2"/>
    <property type="match status" value="1"/>
</dbReference>
<dbReference type="InterPro" id="IPR001304">
    <property type="entry name" value="C-type_lectin-like"/>
</dbReference>
<dbReference type="GeneTree" id="ENSGT01020000230338"/>
<evidence type="ECO:0000256" key="2">
    <source>
        <dbReference type="ARBA" id="ARBA00023157"/>
    </source>
</evidence>
<dbReference type="Pfam" id="PF00059">
    <property type="entry name" value="Lectin_C"/>
    <property type="match status" value="1"/>
</dbReference>
<dbReference type="SUPFAM" id="SSF56436">
    <property type="entry name" value="C-type lectin-like"/>
    <property type="match status" value="1"/>
</dbReference>
<dbReference type="CDD" id="cd03590">
    <property type="entry name" value="CLECT_DC-SIGN_like"/>
    <property type="match status" value="1"/>
</dbReference>
<feature type="domain" description="C-type lectin" evidence="5">
    <location>
        <begin position="141"/>
        <end position="255"/>
    </location>
</feature>
<sequence>MSVTFNSKSGMITGDGWELMDSKSEHGGGFRKSARCIGGVALCLGLLYLLLLVIIIAMLDALKNEKDTLQIERDGLRTERDNLTVERDQLSLVSSNLTKELEELQIRFSKVAASRDGLKEEAQELNQNRSVKLCPTKWVKFKEKCYYISEKDETKSWRSSRRDCQDRGGDLVIVTSKAEEDFISEYHDRVWIGLSDLERDGKWKWVNGNELDFEGFWQNGEPNDDRNAEDCVEHSHSGRGWNDMPCREKLSWICED</sequence>
<evidence type="ECO:0000256" key="3">
    <source>
        <dbReference type="SAM" id="Coils"/>
    </source>
</evidence>
<keyword evidence="4" id="KW-0472">Membrane</keyword>
<dbReference type="Proteomes" id="UP000264820">
    <property type="component" value="Unplaced"/>
</dbReference>
<keyword evidence="4" id="KW-1133">Transmembrane helix</keyword>
<dbReference type="STRING" id="109280.ENSHCOP00000008689"/>
<reference evidence="6" key="2">
    <citation type="submission" date="2025-09" db="UniProtKB">
        <authorList>
            <consortium name="Ensembl"/>
        </authorList>
    </citation>
    <scope>IDENTIFICATION</scope>
</reference>
<proteinExistence type="predicted"/>
<evidence type="ECO:0000313" key="7">
    <source>
        <dbReference type="Proteomes" id="UP000264820"/>
    </source>
</evidence>
<keyword evidence="4" id="KW-0812">Transmembrane</keyword>
<dbReference type="OMA" id="VPWICED"/>
<feature type="transmembrane region" description="Helical" evidence="4">
    <location>
        <begin position="36"/>
        <end position="59"/>
    </location>
</feature>
<dbReference type="Gene3D" id="3.10.100.10">
    <property type="entry name" value="Mannose-Binding Protein A, subunit A"/>
    <property type="match status" value="1"/>
</dbReference>
<dbReference type="InterPro" id="IPR018378">
    <property type="entry name" value="C-type_lectin_CS"/>
</dbReference>
<organism evidence="6 7">
    <name type="scientific">Hippocampus comes</name>
    <name type="common">Tiger tail seahorse</name>
    <dbReference type="NCBI Taxonomy" id="109280"/>
    <lineage>
        <taxon>Eukaryota</taxon>
        <taxon>Metazoa</taxon>
        <taxon>Chordata</taxon>
        <taxon>Craniata</taxon>
        <taxon>Vertebrata</taxon>
        <taxon>Euteleostomi</taxon>
        <taxon>Actinopterygii</taxon>
        <taxon>Neopterygii</taxon>
        <taxon>Teleostei</taxon>
        <taxon>Neoteleostei</taxon>
        <taxon>Acanthomorphata</taxon>
        <taxon>Syngnathiaria</taxon>
        <taxon>Syngnathiformes</taxon>
        <taxon>Syngnathoidei</taxon>
        <taxon>Syngnathidae</taxon>
        <taxon>Hippocampus</taxon>
    </lineage>
</organism>
<evidence type="ECO:0000313" key="6">
    <source>
        <dbReference type="Ensembl" id="ENSHCOP00000008689.1"/>
    </source>
</evidence>
<dbReference type="PANTHER" id="PTHR22803">
    <property type="entry name" value="MANNOSE, PHOSPHOLIPASE, LECTIN RECEPTOR RELATED"/>
    <property type="match status" value="1"/>
</dbReference>
<evidence type="ECO:0000256" key="1">
    <source>
        <dbReference type="ARBA" id="ARBA00022734"/>
    </source>
</evidence>
<dbReference type="SMART" id="SM00034">
    <property type="entry name" value="CLECT"/>
    <property type="match status" value="1"/>
</dbReference>
<feature type="coiled-coil region" evidence="3">
    <location>
        <begin position="59"/>
        <end position="128"/>
    </location>
</feature>
<dbReference type="InterPro" id="IPR016187">
    <property type="entry name" value="CTDL_fold"/>
</dbReference>
<dbReference type="GO" id="GO:0030246">
    <property type="term" value="F:carbohydrate binding"/>
    <property type="evidence" value="ECO:0007669"/>
    <property type="project" value="UniProtKB-KW"/>
</dbReference>
<protein>
    <submittedName>
        <fullName evidence="6">Low affinity immunoglobulin epsilon Fc receptor-like</fullName>
    </submittedName>
</protein>
<dbReference type="InterPro" id="IPR033989">
    <property type="entry name" value="CD209-like_CTLD"/>
</dbReference>
<dbReference type="PROSITE" id="PS00615">
    <property type="entry name" value="C_TYPE_LECTIN_1"/>
    <property type="match status" value="1"/>
</dbReference>
<dbReference type="AlphaFoldDB" id="A0A3Q3DCR6"/>